<dbReference type="PANTHER" id="PTHR42941">
    <property type="entry name" value="SLL1037 PROTEIN"/>
    <property type="match status" value="1"/>
</dbReference>
<dbReference type="AlphaFoldDB" id="A0AA37IEA0"/>
<evidence type="ECO:0000256" key="1">
    <source>
        <dbReference type="SAM" id="Phobius"/>
    </source>
</evidence>
<keyword evidence="1" id="KW-0812">Transmembrane</keyword>
<dbReference type="Proteomes" id="UP001055111">
    <property type="component" value="Unassembled WGS sequence"/>
</dbReference>
<keyword evidence="1" id="KW-0472">Membrane</keyword>
<protein>
    <submittedName>
        <fullName evidence="2">ABC transporter substrate-binding protein</fullName>
    </submittedName>
</protein>
<dbReference type="InterPro" id="IPR011852">
    <property type="entry name" value="TRAP_TAXI"/>
</dbReference>
<dbReference type="Gene3D" id="3.40.190.10">
    <property type="entry name" value="Periplasmic binding protein-like II"/>
    <property type="match status" value="2"/>
</dbReference>
<gene>
    <name evidence="2" type="ORF">CBA19CS42_20900</name>
</gene>
<comment type="caution">
    <text evidence="2">The sequence shown here is derived from an EMBL/GenBank/DDBJ whole genome shotgun (WGS) entry which is preliminary data.</text>
</comment>
<dbReference type="RefSeq" id="WP_238213672.1">
    <property type="nucleotide sequence ID" value="NZ_BPUS01000008.1"/>
</dbReference>
<dbReference type="PANTHER" id="PTHR42941:SF1">
    <property type="entry name" value="SLL1037 PROTEIN"/>
    <property type="match status" value="1"/>
</dbReference>
<dbReference type="Pfam" id="PF16868">
    <property type="entry name" value="NMT1_3"/>
    <property type="match status" value="1"/>
</dbReference>
<keyword evidence="1" id="KW-1133">Transmembrane helix</keyword>
<evidence type="ECO:0000313" key="3">
    <source>
        <dbReference type="Proteomes" id="UP001055111"/>
    </source>
</evidence>
<sequence>MAYRPSRHLAVVLACASLLLAILYVCFRIVDPLPPRRFTIASGIPGTTFDEFARQYAPILARNGVELVVRNYDSAVQHFDALRDPSSGVQAAFTTFGFTDADDNKLLYSLGGISDTPIFIFYRGATLITQFAQFRGRRLAIGMPRTAQRTLMLAVLNATNGFDGSTQLIDLEYSEAIEALMAGKIDVMVFAGRATDAIVKRALNAPEVRLMHIAQAEAIAKRIPGLKHVTLWRGIISLSPDVPSSDVDLLAIRNRILVRKDLHPALQYLLLQAMHEVHWTPDSLSRLGEFPSEQPNDLPLSPTATAFYHSGTTFWQRYLSFWLSSLLDRITFFVIPIVVMLIPAIGIAPRLYAWLSVRRLNQFHRSLGRVEREIERNYNINQAELRERITEIETAVEAVKVRRTFEVDLYQLRLHLRMVRERLDNLPVAQSATAPDN</sequence>
<reference evidence="2" key="1">
    <citation type="submission" date="2022-09" db="EMBL/GenBank/DDBJ databases">
        <title>Isolation and characterization of 3-chlorobenzoate degrading bacteria from soils in Shizuoka.</title>
        <authorList>
            <person name="Ifat A."/>
            <person name="Ogawa N."/>
            <person name="Kimbara K."/>
            <person name="Moriuchi R."/>
            <person name="Dohra H."/>
            <person name="Shintani M."/>
        </authorList>
    </citation>
    <scope>NUCLEOTIDE SEQUENCE</scope>
    <source>
        <strain evidence="2">19CS4-2</strain>
    </source>
</reference>
<accession>A0AA37IEA0</accession>
<proteinExistence type="predicted"/>
<evidence type="ECO:0000313" key="2">
    <source>
        <dbReference type="EMBL" id="GJH27018.1"/>
    </source>
</evidence>
<dbReference type="EMBL" id="BPUS01000008">
    <property type="protein sequence ID" value="GJH27018.1"/>
    <property type="molecule type" value="Genomic_DNA"/>
</dbReference>
<name>A0AA37IEA0_9BURK</name>
<feature type="transmembrane region" description="Helical" evidence="1">
    <location>
        <begin position="330"/>
        <end position="355"/>
    </location>
</feature>
<dbReference type="SUPFAM" id="SSF53850">
    <property type="entry name" value="Periplasmic binding protein-like II"/>
    <property type="match status" value="1"/>
</dbReference>
<organism evidence="2 3">
    <name type="scientific">Caballeronia novacaledonica</name>
    <dbReference type="NCBI Taxonomy" id="1544861"/>
    <lineage>
        <taxon>Bacteria</taxon>
        <taxon>Pseudomonadati</taxon>
        <taxon>Pseudomonadota</taxon>
        <taxon>Betaproteobacteria</taxon>
        <taxon>Burkholderiales</taxon>
        <taxon>Burkholderiaceae</taxon>
        <taxon>Caballeronia</taxon>
    </lineage>
</organism>